<keyword evidence="5 10" id="KW-0269">Exonuclease</keyword>
<keyword evidence="3" id="KW-0540">Nuclease</keyword>
<dbReference type="InterPro" id="IPR038763">
    <property type="entry name" value="DHH_sf"/>
</dbReference>
<protein>
    <recommendedName>
        <fullName evidence="2">Single-stranded-DNA-specific exonuclease RecJ</fullName>
    </recommendedName>
</protein>
<dbReference type="PANTHER" id="PTHR30255:SF2">
    <property type="entry name" value="SINGLE-STRANDED-DNA-SPECIFIC EXONUCLEASE RECJ"/>
    <property type="match status" value="1"/>
</dbReference>
<name>A0A133S1S7_9FIRM</name>
<dbReference type="Pfam" id="PF01368">
    <property type="entry name" value="DHH"/>
    <property type="match status" value="1"/>
</dbReference>
<dbReference type="Pfam" id="PF02272">
    <property type="entry name" value="DHHA1"/>
    <property type="match status" value="1"/>
</dbReference>
<reference evidence="10 11" key="1">
    <citation type="submission" date="2016-01" db="EMBL/GenBank/DDBJ databases">
        <authorList>
            <person name="Oliw E.H."/>
        </authorList>
    </citation>
    <scope>NUCLEOTIDE SEQUENCE [LARGE SCALE GENOMIC DNA]</scope>
    <source>
        <strain evidence="10 11">CMW7756B</strain>
    </source>
</reference>
<dbReference type="EMBL" id="LRQT01000096">
    <property type="protein sequence ID" value="KXA62292.1"/>
    <property type="molecule type" value="Genomic_DNA"/>
</dbReference>
<evidence type="ECO:0000313" key="11">
    <source>
        <dbReference type="Proteomes" id="UP000070226"/>
    </source>
</evidence>
<dbReference type="STRING" id="39777.B7L28_06100"/>
<dbReference type="InterPro" id="IPR001667">
    <property type="entry name" value="DDH_dom"/>
</dbReference>
<proteinExistence type="inferred from homology"/>
<evidence type="ECO:0000256" key="2">
    <source>
        <dbReference type="ARBA" id="ARBA00019841"/>
    </source>
</evidence>
<evidence type="ECO:0000313" key="10">
    <source>
        <dbReference type="EMBL" id="KXA62292.1"/>
    </source>
</evidence>
<dbReference type="GO" id="GO:0003676">
    <property type="term" value="F:nucleic acid binding"/>
    <property type="evidence" value="ECO:0007669"/>
    <property type="project" value="InterPro"/>
</dbReference>
<dbReference type="Pfam" id="PF17768">
    <property type="entry name" value="RecJ_OB"/>
    <property type="match status" value="1"/>
</dbReference>
<dbReference type="RefSeq" id="WP_060807910.1">
    <property type="nucleotide sequence ID" value="NZ_KQ958122.1"/>
</dbReference>
<dbReference type="Proteomes" id="UP000070226">
    <property type="component" value="Unassembled WGS sequence"/>
</dbReference>
<evidence type="ECO:0000259" key="9">
    <source>
        <dbReference type="Pfam" id="PF17768"/>
    </source>
</evidence>
<dbReference type="GO" id="GO:0006310">
    <property type="term" value="P:DNA recombination"/>
    <property type="evidence" value="ECO:0007669"/>
    <property type="project" value="InterPro"/>
</dbReference>
<dbReference type="InterPro" id="IPR051673">
    <property type="entry name" value="SSDNA_exonuclease_RecJ"/>
</dbReference>
<evidence type="ECO:0000256" key="3">
    <source>
        <dbReference type="ARBA" id="ARBA00022722"/>
    </source>
</evidence>
<feature type="domain" description="DDH" evidence="7">
    <location>
        <begin position="79"/>
        <end position="226"/>
    </location>
</feature>
<comment type="caution">
    <text evidence="10">The sequence shown here is derived from an EMBL/GenBank/DDBJ whole genome shotgun (WGS) entry which is preliminary data.</text>
</comment>
<dbReference type="PANTHER" id="PTHR30255">
    <property type="entry name" value="SINGLE-STRANDED-DNA-SPECIFIC EXONUCLEASE RECJ"/>
    <property type="match status" value="1"/>
</dbReference>
<evidence type="ECO:0000259" key="7">
    <source>
        <dbReference type="Pfam" id="PF01368"/>
    </source>
</evidence>
<evidence type="ECO:0000259" key="8">
    <source>
        <dbReference type="Pfam" id="PF02272"/>
    </source>
</evidence>
<keyword evidence="6" id="KW-0175">Coiled coil</keyword>
<dbReference type="InterPro" id="IPR003156">
    <property type="entry name" value="DHHA1_dom"/>
</dbReference>
<feature type="domain" description="DHHA1" evidence="8">
    <location>
        <begin position="346"/>
        <end position="438"/>
    </location>
</feature>
<dbReference type="InterPro" id="IPR041122">
    <property type="entry name" value="RecJ_OB"/>
</dbReference>
<dbReference type="PATRIC" id="fig|39777.7.peg.1730"/>
<evidence type="ECO:0000256" key="4">
    <source>
        <dbReference type="ARBA" id="ARBA00022801"/>
    </source>
</evidence>
<feature type="coiled-coil region" evidence="6">
    <location>
        <begin position="307"/>
        <end position="334"/>
    </location>
</feature>
<evidence type="ECO:0000256" key="1">
    <source>
        <dbReference type="ARBA" id="ARBA00005915"/>
    </source>
</evidence>
<dbReference type="NCBIfam" id="TIGR00644">
    <property type="entry name" value="recJ"/>
    <property type="match status" value="1"/>
</dbReference>
<dbReference type="Gene3D" id="3.10.310.30">
    <property type="match status" value="1"/>
</dbReference>
<sequence>MKKKRWHIMPRDTEKENTLIRELGVNPIVARLMVNRNIDSDEGHRFLEGTLKDLLDPFTLKDMETAVALILETIEAKKSIVVYGDYDVDGITATSLLYRFLVKMGARVSYYIPERQSEGYGLNLEALEHIISDGASLVITVDCGISSYDIVKAVCDRIDIIITDHHTAPPQIPPARAVINHKQPDCPYRDKNLSGVGVAFKLCQALWLRQCGEWYLDDLDIVALGTVADVVPLVGENRIIVQAGLKKMNELPNLGIDKLIDVAGLHDKTITAGHIGFTLAPRLNAAGRVTHATRAVELLVTDDVDLAETIAQELQETNMERQEIERSIHEEARTNVAAQGHLADYVTVVAGENWHPGVIGIVASRLVEEFYKPTLVISIDNGVGKGSCRSIEGFNIYNALKSCEDILIQFGGHAAAAGFSIEASRIDELRQRLTEYCKTHVSPDEYIPVVSIDATLPVDDIDVDIVDRVSALEPYGMGNSTPIFGVMDAKVQDIMLMGQLKNHCKVILATANGSVDAIAWNRPDLFRHIFQGMNVKVAFTLQKNEWQGFVSPQLMIQDIEPIVEEPIQLSAEGLREIYTIVRLALKGGANSLYHVEQEILRRKPDNQNGSSALMAIDVFKELGIISEETNNNGQAMIRWNVINGKLDLTTSVTFITYSQQEVIQ</sequence>
<gene>
    <name evidence="10" type="ORF">HMPREF3233_01766</name>
</gene>
<dbReference type="InterPro" id="IPR004610">
    <property type="entry name" value="RecJ"/>
</dbReference>
<dbReference type="AlphaFoldDB" id="A0A133S1S7"/>
<dbReference type="Gene3D" id="3.90.1640.30">
    <property type="match status" value="1"/>
</dbReference>
<comment type="similarity">
    <text evidence="1">Belongs to the RecJ family.</text>
</comment>
<organism evidence="10">
    <name type="scientific">Veillonella atypica</name>
    <dbReference type="NCBI Taxonomy" id="39777"/>
    <lineage>
        <taxon>Bacteria</taxon>
        <taxon>Bacillati</taxon>
        <taxon>Bacillota</taxon>
        <taxon>Negativicutes</taxon>
        <taxon>Veillonellales</taxon>
        <taxon>Veillonellaceae</taxon>
        <taxon>Veillonella</taxon>
    </lineage>
</organism>
<accession>A0A133S1S7</accession>
<dbReference type="GO" id="GO:0008409">
    <property type="term" value="F:5'-3' exonuclease activity"/>
    <property type="evidence" value="ECO:0007669"/>
    <property type="project" value="InterPro"/>
</dbReference>
<dbReference type="SUPFAM" id="SSF64182">
    <property type="entry name" value="DHH phosphoesterases"/>
    <property type="match status" value="1"/>
</dbReference>
<evidence type="ECO:0000256" key="5">
    <source>
        <dbReference type="ARBA" id="ARBA00022839"/>
    </source>
</evidence>
<feature type="domain" description="RecJ OB" evidence="9">
    <location>
        <begin position="452"/>
        <end position="558"/>
    </location>
</feature>
<keyword evidence="4" id="KW-0378">Hydrolase</keyword>
<dbReference type="GO" id="GO:0006281">
    <property type="term" value="P:DNA repair"/>
    <property type="evidence" value="ECO:0007669"/>
    <property type="project" value="InterPro"/>
</dbReference>
<evidence type="ECO:0000256" key="6">
    <source>
        <dbReference type="SAM" id="Coils"/>
    </source>
</evidence>